<feature type="transmembrane region" description="Helical" evidence="7">
    <location>
        <begin position="232"/>
        <end position="254"/>
    </location>
</feature>
<dbReference type="Gene3D" id="1.10.3720.10">
    <property type="entry name" value="MetI-like"/>
    <property type="match status" value="1"/>
</dbReference>
<comment type="similarity">
    <text evidence="7">Belongs to the binding-protein-dependent transport system permease family.</text>
</comment>
<organism evidence="9 10">
    <name type="scientific">Bittarella massiliensis</name>
    <name type="common">ex Durand et al. 2017</name>
    <dbReference type="NCBI Taxonomy" id="1720313"/>
    <lineage>
        <taxon>Bacteria</taxon>
        <taxon>Bacillati</taxon>
        <taxon>Bacillota</taxon>
        <taxon>Clostridia</taxon>
        <taxon>Eubacteriales</taxon>
        <taxon>Oscillospiraceae</taxon>
        <taxon>Bittarella (ex Durand et al. 2017)</taxon>
    </lineage>
</organism>
<feature type="domain" description="ABC transmembrane type-1" evidence="8">
    <location>
        <begin position="66"/>
        <end position="250"/>
    </location>
</feature>
<feature type="transmembrane region" description="Helical" evidence="7">
    <location>
        <begin position="103"/>
        <end position="127"/>
    </location>
</feature>
<evidence type="ECO:0000256" key="5">
    <source>
        <dbReference type="ARBA" id="ARBA00022989"/>
    </source>
</evidence>
<evidence type="ECO:0000256" key="7">
    <source>
        <dbReference type="RuleBase" id="RU363032"/>
    </source>
</evidence>
<evidence type="ECO:0000259" key="8">
    <source>
        <dbReference type="PROSITE" id="PS50928"/>
    </source>
</evidence>
<dbReference type="GO" id="GO:0005886">
    <property type="term" value="C:plasma membrane"/>
    <property type="evidence" value="ECO:0007669"/>
    <property type="project" value="UniProtKB-SubCell"/>
</dbReference>
<dbReference type="PANTHER" id="PTHR30151">
    <property type="entry name" value="ALKANE SULFONATE ABC TRANSPORTER-RELATED, MEMBRANE SUBUNIT"/>
    <property type="match status" value="1"/>
</dbReference>
<protein>
    <submittedName>
        <fullName evidence="9">NitT/TauT family transport system permease protein</fullName>
    </submittedName>
</protein>
<accession>A0AAQ1MBX1</accession>
<evidence type="ECO:0000256" key="4">
    <source>
        <dbReference type="ARBA" id="ARBA00022692"/>
    </source>
</evidence>
<proteinExistence type="inferred from homology"/>
<keyword evidence="3" id="KW-1003">Cell membrane</keyword>
<evidence type="ECO:0000256" key="3">
    <source>
        <dbReference type="ARBA" id="ARBA00022475"/>
    </source>
</evidence>
<dbReference type="GO" id="GO:0055085">
    <property type="term" value="P:transmembrane transport"/>
    <property type="evidence" value="ECO:0007669"/>
    <property type="project" value="InterPro"/>
</dbReference>
<dbReference type="InterPro" id="IPR000515">
    <property type="entry name" value="MetI-like"/>
</dbReference>
<gene>
    <name evidence="9" type="ORF">SAMN05444424_0688</name>
</gene>
<dbReference type="SUPFAM" id="SSF161098">
    <property type="entry name" value="MetI-like"/>
    <property type="match status" value="1"/>
</dbReference>
<feature type="transmembrane region" description="Helical" evidence="7">
    <location>
        <begin position="187"/>
        <end position="212"/>
    </location>
</feature>
<evidence type="ECO:0000256" key="1">
    <source>
        <dbReference type="ARBA" id="ARBA00004651"/>
    </source>
</evidence>
<keyword evidence="4 7" id="KW-0812">Transmembrane</keyword>
<dbReference type="InterPro" id="IPR035906">
    <property type="entry name" value="MetI-like_sf"/>
</dbReference>
<feature type="transmembrane region" description="Helical" evidence="7">
    <location>
        <begin position="133"/>
        <end position="151"/>
    </location>
</feature>
<dbReference type="EMBL" id="FQVY01000001">
    <property type="protein sequence ID" value="SHF79041.1"/>
    <property type="molecule type" value="Genomic_DNA"/>
</dbReference>
<dbReference type="AlphaFoldDB" id="A0AAQ1MBX1"/>
<dbReference type="PROSITE" id="PS50928">
    <property type="entry name" value="ABC_TM1"/>
    <property type="match status" value="1"/>
</dbReference>
<comment type="caution">
    <text evidence="9">The sequence shown here is derived from an EMBL/GenBank/DDBJ whole genome shotgun (WGS) entry which is preliminary data.</text>
</comment>
<dbReference type="PANTHER" id="PTHR30151:SF0">
    <property type="entry name" value="ABC TRANSPORTER PERMEASE PROTEIN MJ0413-RELATED"/>
    <property type="match status" value="1"/>
</dbReference>
<dbReference type="Proteomes" id="UP000184089">
    <property type="component" value="Unassembled WGS sequence"/>
</dbReference>
<keyword evidence="2 7" id="KW-0813">Transport</keyword>
<keyword evidence="5 7" id="KW-1133">Transmembrane helix</keyword>
<dbReference type="CDD" id="cd06261">
    <property type="entry name" value="TM_PBP2"/>
    <property type="match status" value="1"/>
</dbReference>
<evidence type="ECO:0000256" key="2">
    <source>
        <dbReference type="ARBA" id="ARBA00022448"/>
    </source>
</evidence>
<keyword evidence="6 7" id="KW-0472">Membrane</keyword>
<reference evidence="10" key="1">
    <citation type="submission" date="2016-11" db="EMBL/GenBank/DDBJ databases">
        <authorList>
            <person name="Jaros S."/>
            <person name="Januszkiewicz K."/>
            <person name="Wedrychowicz H."/>
        </authorList>
    </citation>
    <scope>NUCLEOTIDE SEQUENCE [LARGE SCALE GENOMIC DNA]</scope>
    <source>
        <strain evidence="10">DSM 4029</strain>
    </source>
</reference>
<evidence type="ECO:0000313" key="9">
    <source>
        <dbReference type="EMBL" id="SHF79041.1"/>
    </source>
</evidence>
<name>A0AAQ1MBX1_9FIRM</name>
<dbReference type="Pfam" id="PF00528">
    <property type="entry name" value="BPD_transp_1"/>
    <property type="match status" value="1"/>
</dbReference>
<evidence type="ECO:0000313" key="10">
    <source>
        <dbReference type="Proteomes" id="UP000184089"/>
    </source>
</evidence>
<evidence type="ECO:0000256" key="6">
    <source>
        <dbReference type="ARBA" id="ARBA00023136"/>
    </source>
</evidence>
<sequence>MTRSTTRKRATSPHQKRRAIASKVGAVLAWALLWFLAARAVNKPLLVASPGETLRELLSLAGDPAFYQTVLRSLASILGGFFSAVAAGCLVACLSLKSTFLRAFFAVPLGIVKATPVASFIILALVWLKSSHLSLFISFLMVLPLVAGNVYQGLVETDGKLLEMGRTFGFGQVGLWRHIYLPSAMPYFLAACKTGLGMAWKAGVAAEVLGMVSGTIGRQLYDAKIYLETPKLFAWTAVVILLSVGMERLFSWLVERLGSHWRKREGR</sequence>
<feature type="transmembrane region" description="Helical" evidence="7">
    <location>
        <begin position="74"/>
        <end position="96"/>
    </location>
</feature>
<comment type="subcellular location">
    <subcellularLocation>
        <location evidence="1 7">Cell membrane</location>
        <topology evidence="1 7">Multi-pass membrane protein</topology>
    </subcellularLocation>
</comment>